<dbReference type="InterPro" id="IPR002347">
    <property type="entry name" value="SDR_fam"/>
</dbReference>
<dbReference type="AlphaFoldDB" id="A0A7I8W1E2"/>
<reference evidence="3 4" key="1">
    <citation type="submission" date="2020-08" db="EMBL/GenBank/DDBJ databases">
        <authorList>
            <person name="Hejnol A."/>
        </authorList>
    </citation>
    <scope>NUCLEOTIDE SEQUENCE [LARGE SCALE GENOMIC DNA]</scope>
</reference>
<keyword evidence="4" id="KW-1185">Reference proteome</keyword>
<dbReference type="Proteomes" id="UP000549394">
    <property type="component" value="Unassembled WGS sequence"/>
</dbReference>
<dbReference type="PANTHER" id="PTHR43115">
    <property type="entry name" value="DEHYDROGENASE/REDUCTASE SDR FAMILY MEMBER 11"/>
    <property type="match status" value="1"/>
</dbReference>
<dbReference type="EMBL" id="CAJFCJ010000014">
    <property type="protein sequence ID" value="CAD5121674.1"/>
    <property type="molecule type" value="Genomic_DNA"/>
</dbReference>
<dbReference type="InterPro" id="IPR036291">
    <property type="entry name" value="NAD(P)-bd_dom_sf"/>
</dbReference>
<dbReference type="OrthoDB" id="1933717at2759"/>
<dbReference type="SUPFAM" id="SSF51735">
    <property type="entry name" value="NAD(P)-binding Rossmann-fold domains"/>
    <property type="match status" value="1"/>
</dbReference>
<comment type="caution">
    <text evidence="3">The sequence shown here is derived from an EMBL/GenBank/DDBJ whole genome shotgun (WGS) entry which is preliminary data.</text>
</comment>
<sequence length="293" mass="32549">MEKWAGKVAIITGASEGMGNLLSKQLVEHGVIVAGVARTQKKLKAMEKELQGKKGRFHGFQMNLTEDKSIHKAVEEIEKELGPIAILVNMGSTATGTPLIEDSTDAQNWTLEINVVGACLLMKLAIESMRKNNIEGHIINVGGTASYFTSVFDDCHFYSVSKFILRALGDALRMEFRANNIPIRIGHIGPGHVTTGAQTRAGLKTAHMYEGFKEFATEIYEMSPKVLPKKFPFNADGDNIYHNDILPALTMEDVISTILRMLSSPQGAEIMDIIMKPTDRRNNMYETDLYWRS</sequence>
<evidence type="ECO:0000256" key="1">
    <source>
        <dbReference type="ARBA" id="ARBA00006484"/>
    </source>
</evidence>
<keyword evidence="2" id="KW-0560">Oxidoreductase</keyword>
<gene>
    <name evidence="3" type="ORF">DGYR_LOCUS9594</name>
</gene>
<dbReference type="GO" id="GO:0016491">
    <property type="term" value="F:oxidoreductase activity"/>
    <property type="evidence" value="ECO:0007669"/>
    <property type="project" value="UniProtKB-KW"/>
</dbReference>
<proteinExistence type="inferred from homology"/>
<protein>
    <submittedName>
        <fullName evidence="3">DgyrCDS10162</fullName>
    </submittedName>
</protein>
<dbReference type="Pfam" id="PF00106">
    <property type="entry name" value="adh_short"/>
    <property type="match status" value="1"/>
</dbReference>
<dbReference type="PRINTS" id="PR00081">
    <property type="entry name" value="GDHRDH"/>
</dbReference>
<comment type="similarity">
    <text evidence="1">Belongs to the short-chain dehydrogenases/reductases (SDR) family.</text>
</comment>
<evidence type="ECO:0000313" key="3">
    <source>
        <dbReference type="EMBL" id="CAD5121674.1"/>
    </source>
</evidence>
<evidence type="ECO:0000256" key="2">
    <source>
        <dbReference type="ARBA" id="ARBA00023002"/>
    </source>
</evidence>
<name>A0A7I8W1E2_9ANNE</name>
<dbReference type="Gene3D" id="3.40.50.720">
    <property type="entry name" value="NAD(P)-binding Rossmann-like Domain"/>
    <property type="match status" value="1"/>
</dbReference>
<accession>A0A7I8W1E2</accession>
<evidence type="ECO:0000313" key="4">
    <source>
        <dbReference type="Proteomes" id="UP000549394"/>
    </source>
</evidence>
<organism evidence="3 4">
    <name type="scientific">Dimorphilus gyrociliatus</name>
    <dbReference type="NCBI Taxonomy" id="2664684"/>
    <lineage>
        <taxon>Eukaryota</taxon>
        <taxon>Metazoa</taxon>
        <taxon>Spiralia</taxon>
        <taxon>Lophotrochozoa</taxon>
        <taxon>Annelida</taxon>
        <taxon>Polychaeta</taxon>
        <taxon>Polychaeta incertae sedis</taxon>
        <taxon>Dinophilidae</taxon>
        <taxon>Dimorphilus</taxon>
    </lineage>
</organism>
<dbReference type="PANTHER" id="PTHR43115:SF4">
    <property type="entry name" value="DEHYDROGENASE_REDUCTASE SDR FAMILY MEMBER 11"/>
    <property type="match status" value="1"/>
</dbReference>